<evidence type="ECO:0000313" key="2">
    <source>
        <dbReference type="Proteomes" id="UP000184010"/>
    </source>
</evidence>
<gene>
    <name evidence="1" type="ORF">SAMN02745215_04401</name>
</gene>
<organism evidence="1 2">
    <name type="scientific">Desulfitobacterium chlororespirans DSM 11544</name>
    <dbReference type="NCBI Taxonomy" id="1121395"/>
    <lineage>
        <taxon>Bacteria</taxon>
        <taxon>Bacillati</taxon>
        <taxon>Bacillota</taxon>
        <taxon>Clostridia</taxon>
        <taxon>Eubacteriales</taxon>
        <taxon>Desulfitobacteriaceae</taxon>
        <taxon>Desulfitobacterium</taxon>
    </lineage>
</organism>
<proteinExistence type="predicted"/>
<dbReference type="Proteomes" id="UP000184010">
    <property type="component" value="Unassembled WGS sequence"/>
</dbReference>
<name>A0A1M7UQR2_9FIRM</name>
<accession>A0A1M7UQR2</accession>
<dbReference type="AlphaFoldDB" id="A0A1M7UQR2"/>
<sequence length="165" mass="18603">MKRIKGFMLFLSVLAIVLSLALYKFYPVLEAFYCNKSISVSTIKLFMTEEELINTMGEKAEFVYGMGGNGWRFSDSKIFVMTSSLGLFKNRVSSIDTENSSHSILGIKVGDNWDSAVTYLKKRGFKEFSHDMYTKGNVEIQLSGGSKISGLRIRIADPAYKEVQF</sequence>
<dbReference type="EMBL" id="FRDN01000015">
    <property type="protein sequence ID" value="SHN85264.1"/>
    <property type="molecule type" value="Genomic_DNA"/>
</dbReference>
<evidence type="ECO:0000313" key="1">
    <source>
        <dbReference type="EMBL" id="SHN85264.1"/>
    </source>
</evidence>
<protein>
    <submittedName>
        <fullName evidence="1">Uncharacterized protein</fullName>
    </submittedName>
</protein>
<reference evidence="2" key="1">
    <citation type="submission" date="2016-12" db="EMBL/GenBank/DDBJ databases">
        <authorList>
            <person name="Varghese N."/>
            <person name="Submissions S."/>
        </authorList>
    </citation>
    <scope>NUCLEOTIDE SEQUENCE [LARGE SCALE GENOMIC DNA]</scope>
    <source>
        <strain evidence="2">DSM 11544</strain>
    </source>
</reference>
<keyword evidence="2" id="KW-1185">Reference proteome</keyword>
<dbReference type="STRING" id="1121395.SAMN02745215_04401"/>